<organism evidence="1 2">
    <name type="scientific">Coniosporium uncinatum</name>
    <dbReference type="NCBI Taxonomy" id="93489"/>
    <lineage>
        <taxon>Eukaryota</taxon>
        <taxon>Fungi</taxon>
        <taxon>Dikarya</taxon>
        <taxon>Ascomycota</taxon>
        <taxon>Pezizomycotina</taxon>
        <taxon>Dothideomycetes</taxon>
        <taxon>Dothideomycetes incertae sedis</taxon>
        <taxon>Coniosporium</taxon>
    </lineage>
</organism>
<reference evidence="1" key="1">
    <citation type="submission" date="2024-09" db="EMBL/GenBank/DDBJ databases">
        <title>Black Yeasts Isolated from many extreme environments.</title>
        <authorList>
            <person name="Coleine C."/>
            <person name="Stajich J.E."/>
            <person name="Selbmann L."/>
        </authorList>
    </citation>
    <scope>NUCLEOTIDE SEQUENCE</scope>
    <source>
        <strain evidence="1">CCFEE 5737</strain>
    </source>
</reference>
<dbReference type="EMBL" id="JAWDJW010002495">
    <property type="protein sequence ID" value="KAK3077797.1"/>
    <property type="molecule type" value="Genomic_DNA"/>
</dbReference>
<comment type="caution">
    <text evidence="1">The sequence shown here is derived from an EMBL/GenBank/DDBJ whole genome shotgun (WGS) entry which is preliminary data.</text>
</comment>
<evidence type="ECO:0000313" key="1">
    <source>
        <dbReference type="EMBL" id="KAK3077797.1"/>
    </source>
</evidence>
<evidence type="ECO:0000313" key="2">
    <source>
        <dbReference type="Proteomes" id="UP001186974"/>
    </source>
</evidence>
<gene>
    <name evidence="1" type="ORF">LTS18_009227</name>
</gene>
<keyword evidence="2" id="KW-1185">Reference proteome</keyword>
<accession>A0ACC3DMR5</accession>
<proteinExistence type="predicted"/>
<protein>
    <submittedName>
        <fullName evidence="1">Uncharacterized protein</fullName>
    </submittedName>
</protein>
<sequence length="165" mass="17342">MEINIEGLTEEHQTSIRDKAAEDANSMTPSSQPVIPSPDFLSTSGNSGDKISTLTSPSGTSNHDLQSTRRQHSRNLSAKLAGYHPVPLHPGSDDGNEEGRGSETSIGAGTMDAGAGAIMMQDLGGKKEMRLEKTDFVGSRDSLTLAGSEGVESDKEGVGMRVGRK</sequence>
<name>A0ACC3DMR5_9PEZI</name>
<dbReference type="Proteomes" id="UP001186974">
    <property type="component" value="Unassembled WGS sequence"/>
</dbReference>